<comment type="caution">
    <text evidence="1">The sequence shown here is derived from an EMBL/GenBank/DDBJ whole genome shotgun (WGS) entry which is preliminary data.</text>
</comment>
<sequence>MPLQQIVLNKIYKSYGPTFFIKTFNSYIDHKTTPTNYHLENLVIYTTIICETRINIAGDCIKHKHLIQQTKHTLDAIYHNTNDMVIKAAADILQYCLDYTSNLRHIG</sequence>
<name>A0ABV6QCI2_9FLAO</name>
<evidence type="ECO:0000313" key="1">
    <source>
        <dbReference type="EMBL" id="MFC0605927.1"/>
    </source>
</evidence>
<dbReference type="Proteomes" id="UP001589832">
    <property type="component" value="Unassembled WGS sequence"/>
</dbReference>
<proteinExistence type="predicted"/>
<dbReference type="RefSeq" id="WP_386065368.1">
    <property type="nucleotide sequence ID" value="NZ_JBHLTQ010000018.1"/>
</dbReference>
<accession>A0ABV6QCI2</accession>
<organism evidence="1 2">
    <name type="scientific">Winogradskyella pulchriflava</name>
    <dbReference type="NCBI Taxonomy" id="1110688"/>
    <lineage>
        <taxon>Bacteria</taxon>
        <taxon>Pseudomonadati</taxon>
        <taxon>Bacteroidota</taxon>
        <taxon>Flavobacteriia</taxon>
        <taxon>Flavobacteriales</taxon>
        <taxon>Flavobacteriaceae</taxon>
        <taxon>Winogradskyella</taxon>
    </lineage>
</organism>
<reference evidence="1 2" key="1">
    <citation type="submission" date="2024-09" db="EMBL/GenBank/DDBJ databases">
        <authorList>
            <person name="Sun Q."/>
            <person name="Mori K."/>
        </authorList>
    </citation>
    <scope>NUCLEOTIDE SEQUENCE [LARGE SCALE GENOMIC DNA]</scope>
    <source>
        <strain evidence="1 2">NCAIM B.02481</strain>
    </source>
</reference>
<dbReference type="EMBL" id="JBHLTQ010000018">
    <property type="protein sequence ID" value="MFC0605927.1"/>
    <property type="molecule type" value="Genomic_DNA"/>
</dbReference>
<protein>
    <submittedName>
        <fullName evidence="1">Uncharacterized protein</fullName>
    </submittedName>
</protein>
<evidence type="ECO:0000313" key="2">
    <source>
        <dbReference type="Proteomes" id="UP001589832"/>
    </source>
</evidence>
<keyword evidence="2" id="KW-1185">Reference proteome</keyword>
<gene>
    <name evidence="1" type="ORF">ACFFGA_15300</name>
</gene>